<sequence length="227" mass="26441">MCFRCPRSRSPPPRLLSQGEANEEQLPRYSFLRPLGHKIVKNPQIYPRRAVISPKVRAALEALASLEPDAPAYVSRVPARISAKPFREPEERKARELDLDRKSAIPQHSVGQNPKYKKQMARRRYQRPWTMKEWRYVEKISRDVTEEEMRWMGTNGRTDEGVGQNPKYKKQMARRRYQRPWTMKEWSGWEPTEGQMRGVDRAAGSVPWTSIEHSVGNNSVLVAVEQS</sequence>
<feature type="region of interest" description="Disordered" evidence="1">
    <location>
        <begin position="155"/>
        <end position="174"/>
    </location>
</feature>
<dbReference type="OrthoDB" id="3562389at2759"/>
<dbReference type="AlphaFoldDB" id="A0A1L7WVZ7"/>
<dbReference type="EMBL" id="FJOG01000009">
    <property type="protein sequence ID" value="CZR56934.1"/>
    <property type="molecule type" value="Genomic_DNA"/>
</dbReference>
<dbReference type="Proteomes" id="UP000184330">
    <property type="component" value="Unassembled WGS sequence"/>
</dbReference>
<name>A0A1L7WVZ7_9HELO</name>
<evidence type="ECO:0000256" key="1">
    <source>
        <dbReference type="SAM" id="MobiDB-lite"/>
    </source>
</evidence>
<keyword evidence="3" id="KW-1185">Reference proteome</keyword>
<evidence type="ECO:0000313" key="3">
    <source>
        <dbReference type="Proteomes" id="UP000184330"/>
    </source>
</evidence>
<evidence type="ECO:0000313" key="2">
    <source>
        <dbReference type="EMBL" id="CZR56934.1"/>
    </source>
</evidence>
<feature type="region of interest" description="Disordered" evidence="1">
    <location>
        <begin position="1"/>
        <end position="23"/>
    </location>
</feature>
<reference evidence="2 3" key="1">
    <citation type="submission" date="2016-03" db="EMBL/GenBank/DDBJ databases">
        <authorList>
            <person name="Ploux O."/>
        </authorList>
    </citation>
    <scope>NUCLEOTIDE SEQUENCE [LARGE SCALE GENOMIC DNA]</scope>
    <source>
        <strain evidence="2 3">UAMH 11012</strain>
    </source>
</reference>
<proteinExistence type="predicted"/>
<accession>A0A1L7WVZ7</accession>
<gene>
    <name evidence="2" type="ORF">PAC_06823</name>
</gene>
<organism evidence="2 3">
    <name type="scientific">Phialocephala subalpina</name>
    <dbReference type="NCBI Taxonomy" id="576137"/>
    <lineage>
        <taxon>Eukaryota</taxon>
        <taxon>Fungi</taxon>
        <taxon>Dikarya</taxon>
        <taxon>Ascomycota</taxon>
        <taxon>Pezizomycotina</taxon>
        <taxon>Leotiomycetes</taxon>
        <taxon>Helotiales</taxon>
        <taxon>Mollisiaceae</taxon>
        <taxon>Phialocephala</taxon>
        <taxon>Phialocephala fortinii species complex</taxon>
    </lineage>
</organism>
<protein>
    <submittedName>
        <fullName evidence="2">Uncharacterized protein</fullName>
    </submittedName>
</protein>